<dbReference type="Gene3D" id="3.40.50.300">
    <property type="entry name" value="P-loop containing nucleotide triphosphate hydrolases"/>
    <property type="match status" value="2"/>
</dbReference>
<dbReference type="Pfam" id="PF00005">
    <property type="entry name" value="ABC_tran"/>
    <property type="match status" value="2"/>
</dbReference>
<evidence type="ECO:0000256" key="4">
    <source>
        <dbReference type="ARBA" id="ARBA00061478"/>
    </source>
</evidence>
<dbReference type="CDD" id="cd00882">
    <property type="entry name" value="Ras_like_GTPase"/>
    <property type="match status" value="1"/>
</dbReference>
<dbReference type="CDD" id="cd03221">
    <property type="entry name" value="ABCF_EF-3"/>
    <property type="match status" value="2"/>
</dbReference>
<organism evidence="7 8">
    <name type="scientific">Brevundimonas diminuta</name>
    <name type="common">Pseudomonas diminuta</name>
    <dbReference type="NCBI Taxonomy" id="293"/>
    <lineage>
        <taxon>Bacteria</taxon>
        <taxon>Pseudomonadati</taxon>
        <taxon>Pseudomonadota</taxon>
        <taxon>Alphaproteobacteria</taxon>
        <taxon>Caulobacterales</taxon>
        <taxon>Caulobacteraceae</taxon>
        <taxon>Brevundimonas</taxon>
    </lineage>
</organism>
<proteinExistence type="inferred from homology"/>
<keyword evidence="1" id="KW-0547">Nucleotide-binding</keyword>
<dbReference type="InterPro" id="IPR003439">
    <property type="entry name" value="ABC_transporter-like_ATP-bd"/>
</dbReference>
<dbReference type="FunFam" id="3.40.50.300:FF:000309">
    <property type="entry name" value="ABC transporter ATP-binding protein"/>
    <property type="match status" value="1"/>
</dbReference>
<dbReference type="InterPro" id="IPR051309">
    <property type="entry name" value="ABCF_ATPase"/>
</dbReference>
<evidence type="ECO:0000256" key="1">
    <source>
        <dbReference type="ARBA" id="ARBA00022741"/>
    </source>
</evidence>
<dbReference type="Gene3D" id="1.10.287.380">
    <property type="entry name" value="Valyl-tRNA synthetase, C-terminal domain"/>
    <property type="match status" value="1"/>
</dbReference>
<reference evidence="7 8" key="1">
    <citation type="submission" date="2017-06" db="EMBL/GenBank/DDBJ databases">
        <title>Biodegradation of gentamicin by bacterial consortia AMQD4 in synthetic medium and raw gentamicin sewage.</title>
        <authorList>
            <person name="Chang H."/>
            <person name="Feng Y."/>
            <person name="Li Z."/>
            <person name="Xue J."/>
            <person name="Cheng D."/>
        </authorList>
    </citation>
    <scope>NUCLEOTIDE SEQUENCE [LARGE SCALE GENOMIC DNA]</scope>
    <source>
        <strain evidence="7 8">BZC3</strain>
    </source>
</reference>
<dbReference type="Pfam" id="PF16326">
    <property type="entry name" value="ABC_tran_CTD"/>
    <property type="match status" value="1"/>
</dbReference>
<accession>A0A246KI72</accession>
<feature type="coiled-coil region" evidence="5">
    <location>
        <begin position="572"/>
        <end position="599"/>
    </location>
</feature>
<dbReference type="PANTHER" id="PTHR42855:SF1">
    <property type="entry name" value="ABC TRANSPORTER DOMAIN-CONTAINING PROTEIN"/>
    <property type="match status" value="1"/>
</dbReference>
<reference evidence="7 8" key="2">
    <citation type="submission" date="2017-06" db="EMBL/GenBank/DDBJ databases">
        <authorList>
            <person name="Kim H.J."/>
            <person name="Triplett B.A."/>
        </authorList>
    </citation>
    <scope>NUCLEOTIDE SEQUENCE [LARGE SCALE GENOMIC DNA]</scope>
    <source>
        <strain evidence="7 8">BZC3</strain>
    </source>
</reference>
<dbReference type="PROSITE" id="PS50893">
    <property type="entry name" value="ABC_TRANSPORTER_2"/>
    <property type="match status" value="2"/>
</dbReference>
<dbReference type="InterPro" id="IPR027417">
    <property type="entry name" value="P-loop_NTPase"/>
</dbReference>
<protein>
    <submittedName>
        <fullName evidence="7">ABC transporter ATP-binding protein</fullName>
    </submittedName>
</protein>
<feature type="compositionally biased region" description="Basic and acidic residues" evidence="6">
    <location>
        <begin position="512"/>
        <end position="524"/>
    </location>
</feature>
<evidence type="ECO:0000256" key="3">
    <source>
        <dbReference type="ARBA" id="ARBA00049360"/>
    </source>
</evidence>
<dbReference type="GO" id="GO:0016887">
    <property type="term" value="F:ATP hydrolysis activity"/>
    <property type="evidence" value="ECO:0007669"/>
    <property type="project" value="InterPro"/>
</dbReference>
<gene>
    <name evidence="7" type="ORF">CD943_03900</name>
</gene>
<evidence type="ECO:0000256" key="5">
    <source>
        <dbReference type="SAM" id="Coils"/>
    </source>
</evidence>
<dbReference type="GO" id="GO:0005524">
    <property type="term" value="F:ATP binding"/>
    <property type="evidence" value="ECO:0007669"/>
    <property type="project" value="UniProtKB-KW"/>
</dbReference>
<comment type="similarity">
    <text evidence="4">Belongs to the ABC transporter superfamily. ABCF family. Uup subfamily.</text>
</comment>
<evidence type="ECO:0000256" key="2">
    <source>
        <dbReference type="ARBA" id="ARBA00022840"/>
    </source>
</evidence>
<dbReference type="InterPro" id="IPR003593">
    <property type="entry name" value="AAA+_ATPase"/>
</dbReference>
<keyword evidence="2 7" id="KW-0067">ATP-binding</keyword>
<evidence type="ECO:0000313" key="8">
    <source>
        <dbReference type="Proteomes" id="UP000197024"/>
    </source>
</evidence>
<dbReference type="SUPFAM" id="SSF52540">
    <property type="entry name" value="P-loop containing nucleoside triphosphate hydrolases"/>
    <property type="match status" value="2"/>
</dbReference>
<dbReference type="GO" id="GO:0003677">
    <property type="term" value="F:DNA binding"/>
    <property type="evidence" value="ECO:0007669"/>
    <property type="project" value="InterPro"/>
</dbReference>
<dbReference type="PROSITE" id="PS00211">
    <property type="entry name" value="ABC_TRANSPORTER_1"/>
    <property type="match status" value="2"/>
</dbReference>
<evidence type="ECO:0000256" key="6">
    <source>
        <dbReference type="SAM" id="MobiDB-lite"/>
    </source>
</evidence>
<comment type="catalytic activity">
    <reaction evidence="3">
        <text>ATP + H2O = ADP + phosphate + H(+)</text>
        <dbReference type="Rhea" id="RHEA:13065"/>
        <dbReference type="ChEBI" id="CHEBI:15377"/>
        <dbReference type="ChEBI" id="CHEBI:15378"/>
        <dbReference type="ChEBI" id="CHEBI:30616"/>
        <dbReference type="ChEBI" id="CHEBI:43474"/>
        <dbReference type="ChEBI" id="CHEBI:456216"/>
    </reaction>
</comment>
<dbReference type="InterPro" id="IPR017871">
    <property type="entry name" value="ABC_transporter-like_CS"/>
</dbReference>
<dbReference type="PANTHER" id="PTHR42855">
    <property type="entry name" value="ABC TRANSPORTER ATP-BINDING SUBUNIT"/>
    <property type="match status" value="1"/>
</dbReference>
<dbReference type="InterPro" id="IPR037118">
    <property type="entry name" value="Val-tRNA_synth_C_sf"/>
</dbReference>
<sequence length="605" mass="66756">MAARPPLVALKDVRLQDGPRPLFDGVDMAMEPRSRAALVGRNGAGKSTLMKVVMGLIEPDSGDRSVQAGTRFAYVPQEPVITGETLADYAASGEAERWTAESWLETFGLNPNKSTQGLSGGEIRRAALAKAFAEEPDLLLLDEPTNHLDILAIELLENELIQARFALLVVSHDRAFLNRVTDTVHWLEGRRVRTLNKGFVEFDDWAAKVMEEEAESLRRLTKRIEAETYTFYRSITAQRTRNEGRARALQQMRLDRAERVKDLPRELNLGVDSGAVSGKLVADIKGVSKAFGDRTIFRNLTTRIIRGDRLAIVGPNGAGKTTLVKVLLGELAPDEGTVRMGANLEPLYLDQSREGLKSDMTLWDALTPGGGDSILVRGRSMHVAAYAKDFLFQEAQLKQPISTLSGGERNRLLLARALAQPANLLILDEPTNDLDMDTLEKLEELLESYDGTLILVSHDRDFVDRLATSTIALNGRGDVVETPGGWQDFLRQNPGFLAPPPTHADAAPSGARRVEKAEPSDRAPKKQAKLSYKDARRLEEVEKLMETLPVEIARQDAILADPDLYARDPAAFDRAMKAAEKARAELEAAELDWLELEEKKADLAG</sequence>
<name>A0A246KI72_BREDI</name>
<dbReference type="Proteomes" id="UP000197024">
    <property type="component" value="Chromosome"/>
</dbReference>
<dbReference type="STRING" id="293.GCA_000988015_00382"/>
<feature type="region of interest" description="Disordered" evidence="6">
    <location>
        <begin position="497"/>
        <end position="528"/>
    </location>
</feature>
<dbReference type="InterPro" id="IPR032524">
    <property type="entry name" value="ABC_tran_C"/>
</dbReference>
<evidence type="ECO:0000313" key="7">
    <source>
        <dbReference type="EMBL" id="ASD28424.1"/>
    </source>
</evidence>
<keyword evidence="5" id="KW-0175">Coiled coil</keyword>
<dbReference type="SMART" id="SM00382">
    <property type="entry name" value="AAA"/>
    <property type="match status" value="2"/>
</dbReference>
<dbReference type="EMBL" id="CP021995">
    <property type="protein sequence ID" value="ASD28424.1"/>
    <property type="molecule type" value="Genomic_DNA"/>
</dbReference>
<dbReference type="AlphaFoldDB" id="A0A246KI72"/>